<organism evidence="2 3">
    <name type="scientific">Vibrio pectenicida</name>
    <dbReference type="NCBI Taxonomy" id="62763"/>
    <lineage>
        <taxon>Bacteria</taxon>
        <taxon>Pseudomonadati</taxon>
        <taxon>Pseudomonadota</taxon>
        <taxon>Gammaproteobacteria</taxon>
        <taxon>Vibrionales</taxon>
        <taxon>Vibrionaceae</taxon>
        <taxon>Vibrio</taxon>
    </lineage>
</organism>
<dbReference type="AlphaFoldDB" id="A0A427U1M4"/>
<dbReference type="Proteomes" id="UP000269041">
    <property type="component" value="Unassembled WGS sequence"/>
</dbReference>
<gene>
    <name evidence="2" type="ORF">EJA03_13385</name>
</gene>
<comment type="caution">
    <text evidence="2">The sequence shown here is derived from an EMBL/GenBank/DDBJ whole genome shotgun (WGS) entry which is preliminary data.</text>
</comment>
<reference evidence="2 3" key="1">
    <citation type="submission" date="2018-12" db="EMBL/GenBank/DDBJ databases">
        <title>Genomic taxonomy of the Vibrionaceae family.</title>
        <authorList>
            <person name="Gomez-Gil B."/>
            <person name="Enciso-Ibarra K."/>
        </authorList>
    </citation>
    <scope>NUCLEOTIDE SEQUENCE [LARGE SCALE GENOMIC DNA]</scope>
    <source>
        <strain evidence="2 3">CAIM 594</strain>
    </source>
</reference>
<evidence type="ECO:0000313" key="3">
    <source>
        <dbReference type="Proteomes" id="UP000269041"/>
    </source>
</evidence>
<evidence type="ECO:0000256" key="1">
    <source>
        <dbReference type="SAM" id="Phobius"/>
    </source>
</evidence>
<keyword evidence="1" id="KW-1133">Transmembrane helix</keyword>
<protein>
    <recommendedName>
        <fullName evidence="4">DUF2892 domain-containing protein</fullName>
    </recommendedName>
</protein>
<evidence type="ECO:0000313" key="2">
    <source>
        <dbReference type="EMBL" id="RSD30562.1"/>
    </source>
</evidence>
<proteinExistence type="predicted"/>
<sequence length="79" mass="8889">MKPKTMFASRSLLEHIARGSGGLSLLWVAIKLSSTHPVISIFVGILTLYLLRGCPICWAIGLFETSYRTYAKIRHRRAI</sequence>
<keyword evidence="1" id="KW-0812">Transmembrane</keyword>
<evidence type="ECO:0008006" key="4">
    <source>
        <dbReference type="Google" id="ProtNLM"/>
    </source>
</evidence>
<keyword evidence="1" id="KW-0472">Membrane</keyword>
<feature type="transmembrane region" description="Helical" evidence="1">
    <location>
        <begin position="38"/>
        <end position="63"/>
    </location>
</feature>
<dbReference type="EMBL" id="RSFA01000062">
    <property type="protein sequence ID" value="RSD30562.1"/>
    <property type="molecule type" value="Genomic_DNA"/>
</dbReference>
<dbReference type="OrthoDB" id="8910936at2"/>
<name>A0A427U1M4_9VIBR</name>
<accession>A0A427U1M4</accession>
<keyword evidence="3" id="KW-1185">Reference proteome</keyword>